<evidence type="ECO:0000256" key="1">
    <source>
        <dbReference type="ARBA" id="ARBA00005131"/>
    </source>
</evidence>
<accession>A0ABU5DQM3</accession>
<evidence type="ECO:0000256" key="2">
    <source>
        <dbReference type="ARBA" id="ARBA00007128"/>
    </source>
</evidence>
<evidence type="ECO:0000259" key="8">
    <source>
        <dbReference type="Pfam" id="PF19292"/>
    </source>
</evidence>
<dbReference type="Proteomes" id="UP001285263">
    <property type="component" value="Unassembled WGS sequence"/>
</dbReference>
<feature type="domain" description="Phosphorylase b kinase regulatory subunit alpha/beta C-terminal" evidence="8">
    <location>
        <begin position="834"/>
        <end position="1067"/>
    </location>
</feature>
<dbReference type="PANTHER" id="PTHR10749">
    <property type="entry name" value="PHOSPHORYLASE B KINASE REGULATORY SUBUNIT"/>
    <property type="match status" value="1"/>
</dbReference>
<keyword evidence="3" id="KW-0321">Glycogen metabolism</keyword>
<feature type="domain" description="GH15-like" evidence="7">
    <location>
        <begin position="20"/>
        <end position="820"/>
    </location>
</feature>
<comment type="similarity">
    <text evidence="2">Belongs to the phosphorylase b kinase regulatory chain family.</text>
</comment>
<comment type="pathway">
    <text evidence="1">Glycan biosynthesis; glycogen metabolism.</text>
</comment>
<evidence type="ECO:0000259" key="7">
    <source>
        <dbReference type="Pfam" id="PF00723"/>
    </source>
</evidence>
<sequence>MLVSFPLHADVGRLARYGEQVRDIILSRQDPHTGLLPASTAITVHGDYTHAWVRDNVYSIQAVWALALAWRRAGSDGGREKAEPLENAVVRLMRGLLAAMMRQAHKVERFKQTQNPLDALHAKYDTHTGEVVVGDSEWGHLQLDATAVFLLMLAQMSASGLAIVETPDELAFVQNLVYYLAKAWRTPDYGIWERGDKRNGGVAELNASSLGMVKAALEAIDGFDPFDDHSGGVPPVLVVGDDVARARDALAALLPRESESKETDAALLSVIGFPAYAVDDAALADRTRAEILGKLGGHYGCKRFLRDGHQTMVEDHGRLHYEPGELTRFANIESEWPLFFSYLLVDAAMRGDEAEARSWRDKLETLMVEKDGQCLLPELYYVPREAVDAERADPGSQQRLPNDNVPLVWAQSLYIVGALLQDGLLTPADLDPLGRRFSFPRQTRVQLVLLAEDELARSRMAAHGLTAQTPVELGAVRVREAQQLAGLLHGLGRCEALGLTGRPLHRLGSIATGRLYWRAGDAGPSLVLPPLFWRRNAYFALDNRLLADEVANEIATLRRQWQGVGQPVFALRVTGRMLDAPGADALMARLVKLVADPGVQAGPLQQLLPQISASRLDGRDDWPPALHATHEPSPEAGDTPPDWEEAATRPLWAERAAALASTLHANPDTAAIRRQAERCRNPYEQIEIVAVLMRRAELTHDEELAGAMQRLARAIHARASREGRWGVIRRAAGLLDLHDNGLEDAVAELVAHGKRVTLGRAYSADAVVVRPLANAELLERIRHFGGDDPRGRVLIEETVLLMGMLIKAEPALFEGTLTLRPWQSLRLISGWLSREHELSPSRAFDLLHDLSPHAILGRLQEVMRREQEMNSDMMRLQLLHTVDSTGAIARVDFPAHLDPQLDADQGGWLGWREMSGVLGRVPEDFHQRISDLLTHCTGLVIGDQLDGANRVDSALALADSTRGERGFALQVDERLSKIHAPEYRQLNIEALTALQAFMSANPTLKLDSPLVLDVLIGHAVRIGWEQTSDRSQPYAEQVPQAWAAFYASPPHRVANLTVAAVLYLLEERA</sequence>
<dbReference type="Gene3D" id="1.50.10.10">
    <property type="match status" value="1"/>
</dbReference>
<dbReference type="SUPFAM" id="SSF48208">
    <property type="entry name" value="Six-hairpin glycosidases"/>
    <property type="match status" value="1"/>
</dbReference>
<protein>
    <submittedName>
        <fullName evidence="9">Glycoside hydrolase family 15 protein</fullName>
    </submittedName>
</protein>
<dbReference type="InterPro" id="IPR008734">
    <property type="entry name" value="PHK_A/B_su"/>
</dbReference>
<dbReference type="Pfam" id="PF00723">
    <property type="entry name" value="Glyco_hydro_15"/>
    <property type="match status" value="1"/>
</dbReference>
<organism evidence="9 10">
    <name type="scientific">Roseateles agri</name>
    <dbReference type="NCBI Taxonomy" id="3098619"/>
    <lineage>
        <taxon>Bacteria</taxon>
        <taxon>Pseudomonadati</taxon>
        <taxon>Pseudomonadota</taxon>
        <taxon>Betaproteobacteria</taxon>
        <taxon>Burkholderiales</taxon>
        <taxon>Sphaerotilaceae</taxon>
        <taxon>Roseateles</taxon>
    </lineage>
</organism>
<name>A0ABU5DQM3_9BURK</name>
<evidence type="ECO:0000256" key="5">
    <source>
        <dbReference type="ARBA" id="ARBA00023277"/>
    </source>
</evidence>
<dbReference type="InterPro" id="IPR011613">
    <property type="entry name" value="GH15-like"/>
</dbReference>
<dbReference type="InterPro" id="IPR045583">
    <property type="entry name" value="KPBA/B_C"/>
</dbReference>
<evidence type="ECO:0000256" key="4">
    <source>
        <dbReference type="ARBA" id="ARBA00022860"/>
    </source>
</evidence>
<keyword evidence="10" id="KW-1185">Reference proteome</keyword>
<proteinExistence type="inferred from homology"/>
<evidence type="ECO:0000256" key="6">
    <source>
        <dbReference type="SAM" id="MobiDB-lite"/>
    </source>
</evidence>
<dbReference type="Pfam" id="PF19292">
    <property type="entry name" value="KPBB_C"/>
    <property type="match status" value="1"/>
</dbReference>
<evidence type="ECO:0000313" key="10">
    <source>
        <dbReference type="Proteomes" id="UP001285263"/>
    </source>
</evidence>
<dbReference type="EMBL" id="JAXCLA010000011">
    <property type="protein sequence ID" value="MDY0748627.1"/>
    <property type="molecule type" value="Genomic_DNA"/>
</dbReference>
<evidence type="ECO:0000256" key="3">
    <source>
        <dbReference type="ARBA" id="ARBA00022600"/>
    </source>
</evidence>
<keyword evidence="5" id="KW-0119">Carbohydrate metabolism</keyword>
<dbReference type="InterPro" id="IPR012341">
    <property type="entry name" value="6hp_glycosidase-like_sf"/>
</dbReference>
<feature type="region of interest" description="Disordered" evidence="6">
    <location>
        <begin position="619"/>
        <end position="644"/>
    </location>
</feature>
<evidence type="ECO:0000313" key="9">
    <source>
        <dbReference type="EMBL" id="MDY0748627.1"/>
    </source>
</evidence>
<gene>
    <name evidence="9" type="ORF">SNE35_29285</name>
</gene>
<dbReference type="InterPro" id="IPR008928">
    <property type="entry name" value="6-hairpin_glycosidase_sf"/>
</dbReference>
<dbReference type="GO" id="GO:0016787">
    <property type="term" value="F:hydrolase activity"/>
    <property type="evidence" value="ECO:0007669"/>
    <property type="project" value="UniProtKB-KW"/>
</dbReference>
<feature type="compositionally biased region" description="Basic and acidic residues" evidence="6">
    <location>
        <begin position="619"/>
        <end position="633"/>
    </location>
</feature>
<dbReference type="PANTHER" id="PTHR10749:SF7">
    <property type="entry name" value="PHOSPHORYLASE B KINASE REGULATORY SUBUNIT ALPHA-RELATED"/>
    <property type="match status" value="1"/>
</dbReference>
<dbReference type="RefSeq" id="WP_320426595.1">
    <property type="nucleotide sequence ID" value="NZ_JAXCLA010000011.1"/>
</dbReference>
<reference evidence="9 10" key="1">
    <citation type="submission" date="2023-11" db="EMBL/GenBank/DDBJ databases">
        <title>Paucibacter sp. nov., isolated from fresh soil in Korea.</title>
        <authorList>
            <person name="Le N.T.T."/>
        </authorList>
    </citation>
    <scope>NUCLEOTIDE SEQUENCE [LARGE SCALE GENOMIC DNA]</scope>
    <source>
        <strain evidence="9 10">R3-3</strain>
    </source>
</reference>
<comment type="caution">
    <text evidence="9">The sequence shown here is derived from an EMBL/GenBank/DDBJ whole genome shotgun (WGS) entry which is preliminary data.</text>
</comment>
<keyword evidence="9" id="KW-0378">Hydrolase</keyword>
<keyword evidence="4" id="KW-0112">Calmodulin-binding</keyword>